<gene>
    <name evidence="1" type="ordered locus">Tmel_0171</name>
</gene>
<dbReference type="RefSeq" id="WP_012056409.1">
    <property type="nucleotide sequence ID" value="NC_009616.1"/>
</dbReference>
<dbReference type="HOGENOM" id="CLU_1401875_0_0_0"/>
<dbReference type="EMBL" id="CP000716">
    <property type="protein sequence ID" value="ABR30048.1"/>
    <property type="molecule type" value="Genomic_DNA"/>
</dbReference>
<protein>
    <recommendedName>
        <fullName evidence="3">Outer membrane protein-like protein</fullName>
    </recommendedName>
</protein>
<proteinExistence type="predicted"/>
<evidence type="ECO:0008006" key="3">
    <source>
        <dbReference type="Google" id="ProtNLM"/>
    </source>
</evidence>
<dbReference type="KEGG" id="tme:Tmel_0171"/>
<evidence type="ECO:0000313" key="1">
    <source>
        <dbReference type="EMBL" id="ABR30048.1"/>
    </source>
</evidence>
<name>A6LJE7_THEM4</name>
<evidence type="ECO:0000313" key="2">
    <source>
        <dbReference type="Proteomes" id="UP000001110"/>
    </source>
</evidence>
<dbReference type="STRING" id="391009.Tmel_0171"/>
<organism evidence="1 2">
    <name type="scientific">Thermosipho melanesiensis (strain DSM 12029 / CIP 104789 / BI429)</name>
    <dbReference type="NCBI Taxonomy" id="391009"/>
    <lineage>
        <taxon>Bacteria</taxon>
        <taxon>Thermotogati</taxon>
        <taxon>Thermotogota</taxon>
        <taxon>Thermotogae</taxon>
        <taxon>Thermotogales</taxon>
        <taxon>Fervidobacteriaceae</taxon>
        <taxon>Thermosipho</taxon>
    </lineage>
</organism>
<reference evidence="1 2" key="1">
    <citation type="submission" date="2007-05" db="EMBL/GenBank/DDBJ databases">
        <title>Complete sequence of Thermosipho melanesiensis BI429.</title>
        <authorList>
            <consortium name="US DOE Joint Genome Institute"/>
            <person name="Copeland A."/>
            <person name="Lucas S."/>
            <person name="Lapidus A."/>
            <person name="Barry K."/>
            <person name="Glavina del Rio T."/>
            <person name="Dalin E."/>
            <person name="Tice H."/>
            <person name="Pitluck S."/>
            <person name="Chertkov O."/>
            <person name="Brettin T."/>
            <person name="Bruce D."/>
            <person name="Detter J.C."/>
            <person name="Han C."/>
            <person name="Schmutz J."/>
            <person name="Larimer F."/>
            <person name="Land M."/>
            <person name="Hauser L."/>
            <person name="Kyrpides N."/>
            <person name="Mikhailova N."/>
            <person name="Nelson K."/>
            <person name="Gogarten J.P."/>
            <person name="Noll K."/>
            <person name="Richardson P."/>
        </authorList>
    </citation>
    <scope>NUCLEOTIDE SEQUENCE [LARGE SCALE GENOMIC DNA]</scope>
    <source>
        <strain evidence="2">DSM 12029 / CIP 104789 / BI429</strain>
    </source>
</reference>
<reference evidence="1 2" key="2">
    <citation type="journal article" date="2009" name="Proc. Natl. Acad. Sci. U.S.A.">
        <title>On the chimeric nature, thermophilic origin, and phylogenetic placement of the Thermotogales.</title>
        <authorList>
            <person name="Zhaxybayeva O."/>
            <person name="Swithers K.S."/>
            <person name="Lapierre P."/>
            <person name="Fournier G.P."/>
            <person name="Bickhart D.M."/>
            <person name="DeBoy R.T."/>
            <person name="Nelson K.E."/>
            <person name="Nesbo C.L."/>
            <person name="Doolittle W.F."/>
            <person name="Gogarten J.P."/>
            <person name="Noll K.M."/>
        </authorList>
    </citation>
    <scope>NUCLEOTIDE SEQUENCE [LARGE SCALE GENOMIC DNA]</scope>
    <source>
        <strain evidence="2">DSM 12029 / CIP 104789 / BI429</strain>
    </source>
</reference>
<accession>A6LJE7</accession>
<dbReference type="AlphaFoldDB" id="A6LJE7"/>
<dbReference type="Proteomes" id="UP000001110">
    <property type="component" value="Chromosome"/>
</dbReference>
<sequence length="194" mass="23045">MEYYSVNAEINANNIFATLYTNIQNITLKRLNYELITYKTDAAIEASRFYFMLVTLDKILTSLSIIDNSLTLLYNKLINNKNLEYYQLKEIELSYKKFKLTLLDNINKKNIFSFEKNLGLNYKDNNQIIVDQSYYVIPNLTNDSTFLNIEKYYDYSYFKNTSLIKKFSLEKLENYLESKANFIKFSLPNIIPYL</sequence>